<evidence type="ECO:0000256" key="1">
    <source>
        <dbReference type="SAM" id="Coils"/>
    </source>
</evidence>
<dbReference type="EMBL" id="JAMQJY010000001">
    <property type="protein sequence ID" value="MCM2674821.1"/>
    <property type="molecule type" value="Genomic_DNA"/>
</dbReference>
<dbReference type="EMBL" id="JAMQJY010000001">
    <property type="protein sequence ID" value="MCM2674578.1"/>
    <property type="molecule type" value="Genomic_DNA"/>
</dbReference>
<dbReference type="PANTHER" id="PTHR33055:SF13">
    <property type="entry name" value="TRANSPOSASE"/>
    <property type="match status" value="1"/>
</dbReference>
<accession>A0ABT0XFZ0</accession>
<dbReference type="RefSeq" id="WP_251604502.1">
    <property type="nucleotide sequence ID" value="NZ_JAMQJY010000001.1"/>
</dbReference>
<evidence type="ECO:0000259" key="3">
    <source>
        <dbReference type="Pfam" id="PF02371"/>
    </source>
</evidence>
<dbReference type="Proteomes" id="UP001203665">
    <property type="component" value="Unassembled WGS sequence"/>
</dbReference>
<feature type="domain" description="Transposase IS110-like N-terminal" evidence="2">
    <location>
        <begin position="19"/>
        <end position="179"/>
    </location>
</feature>
<keyword evidence="7" id="KW-1185">Reference proteome</keyword>
<keyword evidence="1" id="KW-0175">Coiled coil</keyword>
<proteinExistence type="predicted"/>
<evidence type="ECO:0000259" key="2">
    <source>
        <dbReference type="Pfam" id="PF01548"/>
    </source>
</evidence>
<evidence type="ECO:0000313" key="5">
    <source>
        <dbReference type="EMBL" id="MCM2674816.1"/>
    </source>
</evidence>
<dbReference type="EMBL" id="JAMQJY010000001">
    <property type="protein sequence ID" value="MCM2674816.1"/>
    <property type="molecule type" value="Genomic_DNA"/>
</dbReference>
<dbReference type="InterPro" id="IPR047650">
    <property type="entry name" value="Transpos_IS110"/>
</dbReference>
<comment type="caution">
    <text evidence="6">The sequence shown here is derived from an EMBL/GenBank/DDBJ whole genome shotgun (WGS) entry which is preliminary data.</text>
</comment>
<protein>
    <submittedName>
        <fullName evidence="6">IS110 family transposase</fullName>
    </submittedName>
</protein>
<dbReference type="PANTHER" id="PTHR33055">
    <property type="entry name" value="TRANSPOSASE FOR INSERTION SEQUENCE ELEMENT IS1111A"/>
    <property type="match status" value="1"/>
</dbReference>
<name>A0ABT0XFZ0_9BACI</name>
<gene>
    <name evidence="4" type="ORF">NDM98_03005</name>
    <name evidence="5" type="ORF">NDM98_04370</name>
    <name evidence="6" type="ORF">NDM98_04410</name>
</gene>
<dbReference type="Pfam" id="PF02371">
    <property type="entry name" value="Transposase_20"/>
    <property type="match status" value="1"/>
</dbReference>
<feature type="coiled-coil region" evidence="1">
    <location>
        <begin position="252"/>
        <end position="289"/>
    </location>
</feature>
<dbReference type="Pfam" id="PF01548">
    <property type="entry name" value="DEDD_Tnp_IS110"/>
    <property type="match status" value="1"/>
</dbReference>
<sequence length="430" mass="49935">MNHTRNDRLDQVQEDTLVIGIDIAKFKHYACAVNDRSRELSDAFPFHQSRNGFHHLYDELEQLKKAHQKTNILIGFEPTGHYWMNLAQFLNHHGIPFVLVSPLHVNRAKEFDDNLQTKNDRKDARVIAKMVTQGYFSYPRFLTGVDAELRNGATLRDRLKKDRARVTNQIIRWMDRYFPELHGAFKAMGKTLVCILKYRPLPEEWHDLEVESFLSEIKEKEAIRNPSRKRLHNVQVLASQSIGLTEGNEFARQDIRSLIEQYERTCAELEETKETMRELARQVDAYESLISIPGISEETVCELLAETGPLTNYSHPRQLTKLAGLTLRENSSGQHQGRKRLSKRGRRRLRSLLFRAVLPLIRNNQAFLDLYTYYISRSQNPLQKKEALVVLCSKLLKIFWGLSHHQMAFDAEKMRSDSPPLQKARSSLAS</sequence>
<dbReference type="NCBIfam" id="NF033542">
    <property type="entry name" value="transpos_IS110"/>
    <property type="match status" value="1"/>
</dbReference>
<dbReference type="InterPro" id="IPR003346">
    <property type="entry name" value="Transposase_20"/>
</dbReference>
<reference evidence="6" key="1">
    <citation type="submission" date="2022-06" db="EMBL/GenBank/DDBJ databases">
        <title>Alkalicoccobacillus porphyridii sp. nov., isolated from a marine red alga, Porphyridium purpureum and reclassification of Shouchella plakortidis and Shouchella gibsonii as Alkalicoccobacillus plakortidis comb. nov. and Alkalicoccobacillus gibsonii comb. nov.</title>
        <authorList>
            <person name="Kim K.H."/>
            <person name="Lee J.K."/>
            <person name="Han D.M."/>
            <person name="Baek J.H."/>
            <person name="Jeon C.O."/>
        </authorList>
    </citation>
    <scope>NUCLEOTIDE SEQUENCE</scope>
    <source>
        <strain evidence="6">DSM 19153</strain>
    </source>
</reference>
<feature type="domain" description="Transposase IS116/IS110/IS902 C-terminal" evidence="3">
    <location>
        <begin position="288"/>
        <end position="371"/>
    </location>
</feature>
<evidence type="ECO:0000313" key="6">
    <source>
        <dbReference type="EMBL" id="MCM2674821.1"/>
    </source>
</evidence>
<organism evidence="6 7">
    <name type="scientific">Alkalicoccobacillus plakortidis</name>
    <dbReference type="NCBI Taxonomy" id="444060"/>
    <lineage>
        <taxon>Bacteria</taxon>
        <taxon>Bacillati</taxon>
        <taxon>Bacillota</taxon>
        <taxon>Bacilli</taxon>
        <taxon>Bacillales</taxon>
        <taxon>Bacillaceae</taxon>
        <taxon>Alkalicoccobacillus</taxon>
    </lineage>
</organism>
<evidence type="ECO:0000313" key="4">
    <source>
        <dbReference type="EMBL" id="MCM2674578.1"/>
    </source>
</evidence>
<evidence type="ECO:0000313" key="7">
    <source>
        <dbReference type="Proteomes" id="UP001203665"/>
    </source>
</evidence>
<dbReference type="InterPro" id="IPR002525">
    <property type="entry name" value="Transp_IS110-like_N"/>
</dbReference>